<feature type="region of interest" description="Disordered" evidence="5">
    <location>
        <begin position="74"/>
        <end position="99"/>
    </location>
</feature>
<dbReference type="EMBL" id="HBEO01026246">
    <property type="protein sequence ID" value="CAD8497453.1"/>
    <property type="molecule type" value="Transcribed_RNA"/>
</dbReference>
<keyword evidence="1" id="KW-0805">Transcription regulation</keyword>
<dbReference type="Pfam" id="PF02042">
    <property type="entry name" value="RWP-RK"/>
    <property type="match status" value="1"/>
</dbReference>
<evidence type="ECO:0000256" key="1">
    <source>
        <dbReference type="ARBA" id="ARBA00023015"/>
    </source>
</evidence>
<reference evidence="7" key="1">
    <citation type="submission" date="2021-01" db="EMBL/GenBank/DDBJ databases">
        <authorList>
            <person name="Corre E."/>
            <person name="Pelletier E."/>
            <person name="Niang G."/>
            <person name="Scheremetjew M."/>
            <person name="Finn R."/>
            <person name="Kale V."/>
            <person name="Holt S."/>
            <person name="Cochrane G."/>
            <person name="Meng A."/>
            <person name="Brown T."/>
            <person name="Cohen L."/>
        </authorList>
    </citation>
    <scope>NUCLEOTIDE SEQUENCE</scope>
    <source>
        <strain evidence="7">CCMP325</strain>
    </source>
</reference>
<dbReference type="PROSITE" id="PS51519">
    <property type="entry name" value="RWP_RK"/>
    <property type="match status" value="1"/>
</dbReference>
<evidence type="ECO:0000313" key="7">
    <source>
        <dbReference type="EMBL" id="CAD8497453.1"/>
    </source>
</evidence>
<name>A0A7S0F190_9CRYP</name>
<evidence type="ECO:0000256" key="5">
    <source>
        <dbReference type="SAM" id="MobiDB-lite"/>
    </source>
</evidence>
<dbReference type="AlphaFoldDB" id="A0A7S0F190"/>
<sequence length="224" mass="24983">MEESSKRRSVALVCPRKKKEGEGSQQQEEPVVLTRELLESYFHCSLSSVSAQLGICPTAIKRACRKLGIAKWPFKTPNPGPKKKKDSAQQLESHEREGKCDADLQTISKLHPDIQPCRPSLDLANDVRLTEQISTVNSFENDESNRRNQTSQVGAVEFNPSCNQKSMKTQESTTETLGSQPNFLDASLAGLDTDPFAADTISFLRDVCKCRTTFYQQKDEAPET</sequence>
<evidence type="ECO:0000256" key="2">
    <source>
        <dbReference type="ARBA" id="ARBA00023125"/>
    </source>
</evidence>
<gene>
    <name evidence="7" type="ORF">HPHI1048_LOCUS17679</name>
</gene>
<keyword evidence="4" id="KW-0539">Nucleus</keyword>
<evidence type="ECO:0000256" key="3">
    <source>
        <dbReference type="ARBA" id="ARBA00023163"/>
    </source>
</evidence>
<proteinExistence type="predicted"/>
<keyword evidence="2" id="KW-0238">DNA-binding</keyword>
<evidence type="ECO:0000256" key="4">
    <source>
        <dbReference type="ARBA" id="ARBA00023242"/>
    </source>
</evidence>
<protein>
    <recommendedName>
        <fullName evidence="6">RWP-RK domain-containing protein</fullName>
    </recommendedName>
</protein>
<feature type="region of interest" description="Disordered" evidence="5">
    <location>
        <begin position="1"/>
        <end position="30"/>
    </location>
</feature>
<evidence type="ECO:0000259" key="6">
    <source>
        <dbReference type="PROSITE" id="PS51519"/>
    </source>
</evidence>
<organism evidence="7">
    <name type="scientific">Hanusia phi</name>
    <dbReference type="NCBI Taxonomy" id="3032"/>
    <lineage>
        <taxon>Eukaryota</taxon>
        <taxon>Cryptophyceae</taxon>
        <taxon>Pyrenomonadales</taxon>
        <taxon>Geminigeraceae</taxon>
        <taxon>Hanusia</taxon>
    </lineage>
</organism>
<feature type="domain" description="RWP-RK" evidence="6">
    <location>
        <begin position="16"/>
        <end position="100"/>
    </location>
</feature>
<dbReference type="GO" id="GO:0003677">
    <property type="term" value="F:DNA binding"/>
    <property type="evidence" value="ECO:0007669"/>
    <property type="project" value="UniProtKB-KW"/>
</dbReference>
<dbReference type="InterPro" id="IPR003035">
    <property type="entry name" value="RWP-RK_dom"/>
</dbReference>
<keyword evidence="3" id="KW-0804">Transcription</keyword>
<accession>A0A7S0F190</accession>